<dbReference type="GeneID" id="70297062"/>
<proteinExistence type="predicted"/>
<protein>
    <submittedName>
        <fullName evidence="1">Uncharacterized protein</fullName>
    </submittedName>
</protein>
<name>A0A9P7ZHE0_9HYPO</name>
<dbReference type="AlphaFoldDB" id="A0A9P7ZHE0"/>
<comment type="caution">
    <text evidence="1">The sequence shown here is derived from an EMBL/GenBank/DDBJ whole genome shotgun (WGS) entry which is preliminary data.</text>
</comment>
<accession>A0A9P7ZHE0</accession>
<sequence>MDKFNWLFGVDRFTLYKTWTHQSSVVYRFTTWTNMTAYLSSYILPTKENVIFLRVQKPSFSSSYDALKAAGLELDPDARTGLANTLAGMLGQKLAFWETTAGSDIKTFCRDHLDHIAIAMEEIGHLRLFLIVWEPDHEKKATLEGLKEFAIENFKAQLTQAEWEQAMRASFKAVAKASLLAGFESD</sequence>
<keyword evidence="2" id="KW-1185">Reference proteome</keyword>
<dbReference type="OrthoDB" id="4390553at2759"/>
<organism evidence="1 2">
    <name type="scientific">Emericellopsis atlantica</name>
    <dbReference type="NCBI Taxonomy" id="2614577"/>
    <lineage>
        <taxon>Eukaryota</taxon>
        <taxon>Fungi</taxon>
        <taxon>Dikarya</taxon>
        <taxon>Ascomycota</taxon>
        <taxon>Pezizomycotina</taxon>
        <taxon>Sordariomycetes</taxon>
        <taxon>Hypocreomycetidae</taxon>
        <taxon>Hypocreales</taxon>
        <taxon>Bionectriaceae</taxon>
        <taxon>Emericellopsis</taxon>
    </lineage>
</organism>
<gene>
    <name evidence="1" type="ORF">F5Z01DRAFT_691544</name>
</gene>
<evidence type="ECO:0000313" key="1">
    <source>
        <dbReference type="EMBL" id="KAG9251966.1"/>
    </source>
</evidence>
<dbReference type="Proteomes" id="UP000887229">
    <property type="component" value="Unassembled WGS sequence"/>
</dbReference>
<reference evidence="1" key="1">
    <citation type="journal article" date="2021" name="IMA Fungus">
        <title>Genomic characterization of three marine fungi, including Emericellopsis atlantica sp. nov. with signatures of a generalist lifestyle and marine biomass degradation.</title>
        <authorList>
            <person name="Hagestad O.C."/>
            <person name="Hou L."/>
            <person name="Andersen J.H."/>
            <person name="Hansen E.H."/>
            <person name="Altermark B."/>
            <person name="Li C."/>
            <person name="Kuhnert E."/>
            <person name="Cox R.J."/>
            <person name="Crous P.W."/>
            <person name="Spatafora J.W."/>
            <person name="Lail K."/>
            <person name="Amirebrahimi M."/>
            <person name="Lipzen A."/>
            <person name="Pangilinan J."/>
            <person name="Andreopoulos W."/>
            <person name="Hayes R.D."/>
            <person name="Ng V."/>
            <person name="Grigoriev I.V."/>
            <person name="Jackson S.A."/>
            <person name="Sutton T.D.S."/>
            <person name="Dobson A.D.W."/>
            <person name="Rama T."/>
        </authorList>
    </citation>
    <scope>NUCLEOTIDE SEQUENCE</scope>
    <source>
        <strain evidence="1">TS7</strain>
    </source>
</reference>
<evidence type="ECO:0000313" key="2">
    <source>
        <dbReference type="Proteomes" id="UP000887229"/>
    </source>
</evidence>
<dbReference type="EMBL" id="MU251265">
    <property type="protein sequence ID" value="KAG9251966.1"/>
    <property type="molecule type" value="Genomic_DNA"/>
</dbReference>
<dbReference type="RefSeq" id="XP_046115890.1">
    <property type="nucleotide sequence ID" value="XM_046266159.1"/>
</dbReference>